<keyword evidence="8 11" id="KW-1133">Transmembrane helix</keyword>
<dbReference type="FunFam" id="1.10.287.130:FF:000001">
    <property type="entry name" value="Two-component sensor histidine kinase"/>
    <property type="match status" value="1"/>
</dbReference>
<dbReference type="EC" id="2.7.13.3" evidence="3"/>
<evidence type="ECO:0000256" key="6">
    <source>
        <dbReference type="ARBA" id="ARBA00022692"/>
    </source>
</evidence>
<dbReference type="InterPro" id="IPR006189">
    <property type="entry name" value="CHASE_dom"/>
</dbReference>
<comment type="catalytic activity">
    <reaction evidence="1">
        <text>ATP + protein L-histidine = ADP + protein N-phospho-L-histidine.</text>
        <dbReference type="EC" id="2.7.13.3"/>
    </reaction>
</comment>
<sequence>MVLILMVSVAITVDRVSTERIRTEVRQEWQAKIDDLALDLQGRILQNITTVWGLAASVSVEPELGEARFQELAAVIFRLATELRNIGLAPDFVINNIYPLEGNEAAIGLDLRTQSLPAEQVLMLMETERAVFSGPINLVQGGQGLAARIPIFSSDSGEFWGVVSVILDLQSLYEAVNLGIIMQEAQLVLSTSSDPSNSESIFFGTQEASWKWPVYNALDMHGTSWHLFAQPKAGWPDQPPQPLLLRGILALLVLLVTAATFWLTRLLLKDRQMQQWFSGLFELAPVGIALFDASSNQLLRANPSLKSILGEHPRSLAFFNKTFDEYGNLSTDDCEGLTETLARSERLNGRQGYVKDNTGALKPIMLHGLNLITTDGKPVVWLIVEDMSEQNKAERLKNQFISTVSHELRTPLTSISGALGLLANQAAGTLPDSALRLTRIAHRNSEQLTHLVNDLLDIEKLIAGKMTLEMKALQVSDLVRECVENIGNYASDHQVTVEIRQLADVKVTADKRRLMQALNNLLSNAIKFSPEHSDVLVYTETENHKVRIKVQDFGKGIPPEFEPSVFEKFAQAETDGRCSKAGTGLGLAITRELMLKMHGSVGFTSRPGQGATFWLELTEAE</sequence>
<evidence type="ECO:0000256" key="3">
    <source>
        <dbReference type="ARBA" id="ARBA00012438"/>
    </source>
</evidence>
<dbReference type="Pfam" id="PF00512">
    <property type="entry name" value="HisKA"/>
    <property type="match status" value="1"/>
</dbReference>
<dbReference type="Gene3D" id="3.30.565.10">
    <property type="entry name" value="Histidine kinase-like ATPase, C-terminal domain"/>
    <property type="match status" value="1"/>
</dbReference>
<keyword evidence="4" id="KW-0597">Phosphoprotein</keyword>
<dbReference type="PANTHER" id="PTHR43711">
    <property type="entry name" value="TWO-COMPONENT HISTIDINE KINASE"/>
    <property type="match status" value="1"/>
</dbReference>
<evidence type="ECO:0000313" key="14">
    <source>
        <dbReference type="EMBL" id="KXO12368.1"/>
    </source>
</evidence>
<dbReference type="InterPro" id="IPR042240">
    <property type="entry name" value="CHASE_sf"/>
</dbReference>
<proteinExistence type="predicted"/>
<dbReference type="GO" id="GO:0005886">
    <property type="term" value="C:plasma membrane"/>
    <property type="evidence" value="ECO:0007669"/>
    <property type="project" value="UniProtKB-ARBA"/>
</dbReference>
<dbReference type="Gene3D" id="3.30.450.350">
    <property type="entry name" value="CHASE domain"/>
    <property type="match status" value="1"/>
</dbReference>
<dbReference type="PROSITE" id="PS50839">
    <property type="entry name" value="CHASE"/>
    <property type="match status" value="1"/>
</dbReference>
<dbReference type="SMART" id="SM00388">
    <property type="entry name" value="HisKA"/>
    <property type="match status" value="1"/>
</dbReference>
<dbReference type="InterPro" id="IPR004358">
    <property type="entry name" value="Sig_transdc_His_kin-like_C"/>
</dbReference>
<dbReference type="SUPFAM" id="SSF55874">
    <property type="entry name" value="ATPase domain of HSP90 chaperone/DNA topoisomerase II/histidine kinase"/>
    <property type="match status" value="1"/>
</dbReference>
<feature type="domain" description="Histidine kinase" evidence="12">
    <location>
        <begin position="403"/>
        <end position="621"/>
    </location>
</feature>
<dbReference type="InterPro" id="IPR050736">
    <property type="entry name" value="Sensor_HK_Regulatory"/>
</dbReference>
<keyword evidence="15" id="KW-1185">Reference proteome</keyword>
<dbReference type="CDD" id="cd00082">
    <property type="entry name" value="HisKA"/>
    <property type="match status" value="1"/>
</dbReference>
<dbReference type="SMART" id="SM01079">
    <property type="entry name" value="CHASE"/>
    <property type="match status" value="1"/>
</dbReference>
<dbReference type="InterPro" id="IPR005467">
    <property type="entry name" value="His_kinase_dom"/>
</dbReference>
<dbReference type="AlphaFoldDB" id="A0A137SIY1"/>
<evidence type="ECO:0000256" key="4">
    <source>
        <dbReference type="ARBA" id="ARBA00022553"/>
    </source>
</evidence>
<dbReference type="InterPro" id="IPR036097">
    <property type="entry name" value="HisK_dim/P_sf"/>
</dbReference>
<evidence type="ECO:0000256" key="8">
    <source>
        <dbReference type="ARBA" id="ARBA00022989"/>
    </source>
</evidence>
<dbReference type="Pfam" id="PF03924">
    <property type="entry name" value="CHASE"/>
    <property type="match status" value="1"/>
</dbReference>
<dbReference type="InterPro" id="IPR003661">
    <property type="entry name" value="HisK_dim/P_dom"/>
</dbReference>
<evidence type="ECO:0000256" key="7">
    <source>
        <dbReference type="ARBA" id="ARBA00022777"/>
    </source>
</evidence>
<dbReference type="PANTHER" id="PTHR43711:SF31">
    <property type="entry name" value="HISTIDINE KINASE"/>
    <property type="match status" value="1"/>
</dbReference>
<evidence type="ECO:0000313" key="15">
    <source>
        <dbReference type="Proteomes" id="UP000070282"/>
    </source>
</evidence>
<evidence type="ECO:0000259" key="13">
    <source>
        <dbReference type="PROSITE" id="PS50839"/>
    </source>
</evidence>
<dbReference type="CDD" id="cd00075">
    <property type="entry name" value="HATPase"/>
    <property type="match status" value="1"/>
</dbReference>
<evidence type="ECO:0000256" key="5">
    <source>
        <dbReference type="ARBA" id="ARBA00022679"/>
    </source>
</evidence>
<dbReference type="Gene3D" id="1.10.287.130">
    <property type="match status" value="1"/>
</dbReference>
<accession>A0A137SIY1</accession>
<keyword evidence="7" id="KW-0418">Kinase</keyword>
<keyword evidence="6 11" id="KW-0812">Transmembrane</keyword>
<dbReference type="Proteomes" id="UP000070282">
    <property type="component" value="Unassembled WGS sequence"/>
</dbReference>
<evidence type="ECO:0000259" key="12">
    <source>
        <dbReference type="PROSITE" id="PS50109"/>
    </source>
</evidence>
<gene>
    <name evidence="14" type="ORF">J122_420</name>
</gene>
<reference evidence="15" key="1">
    <citation type="submission" date="2015-12" db="EMBL/GenBank/DDBJ databases">
        <authorList>
            <person name="Lima A."/>
            <person name="Farahani Zayas N."/>
            <person name="Castro Da Silva M.A."/>
            <person name="Cabral A."/>
            <person name="Pessatti M.L."/>
        </authorList>
    </citation>
    <scope>NUCLEOTIDE SEQUENCE [LARGE SCALE GENOMIC DNA]</scope>
    <source>
        <strain evidence="15">LAMA 842</strain>
    </source>
</reference>
<organism evidence="14 15">
    <name type="scientific">Marinobacter excellens LAMA 842</name>
    <dbReference type="NCBI Taxonomy" id="1306954"/>
    <lineage>
        <taxon>Bacteria</taxon>
        <taxon>Pseudomonadati</taxon>
        <taxon>Pseudomonadota</taxon>
        <taxon>Gammaproteobacteria</taxon>
        <taxon>Pseudomonadales</taxon>
        <taxon>Marinobacteraceae</taxon>
        <taxon>Marinobacter</taxon>
    </lineage>
</organism>
<comment type="subcellular location">
    <subcellularLocation>
        <location evidence="2">Membrane</location>
    </subcellularLocation>
</comment>
<evidence type="ECO:0000256" key="1">
    <source>
        <dbReference type="ARBA" id="ARBA00000085"/>
    </source>
</evidence>
<comment type="caution">
    <text evidence="14">The sequence shown here is derived from an EMBL/GenBank/DDBJ whole genome shotgun (WGS) entry which is preliminary data.</text>
</comment>
<dbReference type="InterPro" id="IPR003594">
    <property type="entry name" value="HATPase_dom"/>
</dbReference>
<feature type="domain" description="CHASE" evidence="13">
    <location>
        <begin position="90"/>
        <end position="176"/>
    </location>
</feature>
<dbReference type="GO" id="GO:0000155">
    <property type="term" value="F:phosphorelay sensor kinase activity"/>
    <property type="evidence" value="ECO:0007669"/>
    <property type="project" value="InterPro"/>
</dbReference>
<dbReference type="SUPFAM" id="SSF47384">
    <property type="entry name" value="Homodimeric domain of signal transducing histidine kinase"/>
    <property type="match status" value="1"/>
</dbReference>
<dbReference type="PROSITE" id="PS50109">
    <property type="entry name" value="HIS_KIN"/>
    <property type="match status" value="1"/>
</dbReference>
<protein>
    <recommendedName>
        <fullName evidence="3">histidine kinase</fullName>
        <ecNumber evidence="3">2.7.13.3</ecNumber>
    </recommendedName>
</protein>
<keyword evidence="5" id="KW-0808">Transferase</keyword>
<dbReference type="PATRIC" id="fig|1306954.6.peg.412"/>
<dbReference type="PRINTS" id="PR00344">
    <property type="entry name" value="BCTRLSENSOR"/>
</dbReference>
<feature type="transmembrane region" description="Helical" evidence="11">
    <location>
        <begin position="243"/>
        <end position="268"/>
    </location>
</feature>
<dbReference type="InterPro" id="IPR036890">
    <property type="entry name" value="HATPase_C_sf"/>
</dbReference>
<dbReference type="RefSeq" id="WP_227510045.1">
    <property type="nucleotide sequence ID" value="NZ_LOCO01000001.1"/>
</dbReference>
<keyword evidence="9" id="KW-0902">Two-component regulatory system</keyword>
<dbReference type="FunFam" id="3.30.565.10:FF:000006">
    <property type="entry name" value="Sensor histidine kinase WalK"/>
    <property type="match status" value="1"/>
</dbReference>
<keyword evidence="10 11" id="KW-0472">Membrane</keyword>
<evidence type="ECO:0000256" key="2">
    <source>
        <dbReference type="ARBA" id="ARBA00004370"/>
    </source>
</evidence>
<name>A0A137SIY1_9GAMM</name>
<dbReference type="SMART" id="SM00387">
    <property type="entry name" value="HATPase_c"/>
    <property type="match status" value="1"/>
</dbReference>
<evidence type="ECO:0000256" key="10">
    <source>
        <dbReference type="ARBA" id="ARBA00023136"/>
    </source>
</evidence>
<dbReference type="Pfam" id="PF02518">
    <property type="entry name" value="HATPase_c"/>
    <property type="match status" value="1"/>
</dbReference>
<evidence type="ECO:0000256" key="11">
    <source>
        <dbReference type="SAM" id="Phobius"/>
    </source>
</evidence>
<dbReference type="EMBL" id="LOCO01000001">
    <property type="protein sequence ID" value="KXO12368.1"/>
    <property type="molecule type" value="Genomic_DNA"/>
</dbReference>
<evidence type="ECO:0000256" key="9">
    <source>
        <dbReference type="ARBA" id="ARBA00023012"/>
    </source>
</evidence>